<dbReference type="RefSeq" id="WP_344419545.1">
    <property type="nucleotide sequence ID" value="NZ_BAAANN010000013.1"/>
</dbReference>
<sequence length="197" mass="21555">MAMNSALARLGVTGALYVGPLGTTAPSATTMDAWNAAMKDLGYISDDGIVEGRDEDKEEFTPWQSATPIRSEITKSTQTYQATLWESKFDTISLFYRVGLDGMKQTGTGKDAVVSFVEEGKPARDLRAFGIDVVDGTYHRRIFLPMAEVSERGEVTYKSDTLIGYEVTITAYPGSDGFSALRVYKEGWELPTVPPAQ</sequence>
<keyword evidence="2" id="KW-1185">Reference proteome</keyword>
<evidence type="ECO:0000313" key="1">
    <source>
        <dbReference type="EMBL" id="GAA1961853.1"/>
    </source>
</evidence>
<proteinExistence type="predicted"/>
<reference evidence="2" key="1">
    <citation type="journal article" date="2019" name="Int. J. Syst. Evol. Microbiol.">
        <title>The Global Catalogue of Microorganisms (GCM) 10K type strain sequencing project: providing services to taxonomists for standard genome sequencing and annotation.</title>
        <authorList>
            <consortium name="The Broad Institute Genomics Platform"/>
            <consortium name="The Broad Institute Genome Sequencing Center for Infectious Disease"/>
            <person name="Wu L."/>
            <person name="Ma J."/>
        </authorList>
    </citation>
    <scope>NUCLEOTIDE SEQUENCE [LARGE SCALE GENOMIC DNA]</scope>
    <source>
        <strain evidence="2">JCM 14545</strain>
    </source>
</reference>
<comment type="caution">
    <text evidence="1">The sequence shown here is derived from an EMBL/GenBank/DDBJ whole genome shotgun (WGS) entry which is preliminary data.</text>
</comment>
<dbReference type="Proteomes" id="UP001501116">
    <property type="component" value="Unassembled WGS sequence"/>
</dbReference>
<accession>A0ABP5CF18</accession>
<organism evidence="1 2">
    <name type="scientific">Amycolatopsis minnesotensis</name>
    <dbReference type="NCBI Taxonomy" id="337894"/>
    <lineage>
        <taxon>Bacteria</taxon>
        <taxon>Bacillati</taxon>
        <taxon>Actinomycetota</taxon>
        <taxon>Actinomycetes</taxon>
        <taxon>Pseudonocardiales</taxon>
        <taxon>Pseudonocardiaceae</taxon>
        <taxon>Amycolatopsis</taxon>
    </lineage>
</organism>
<dbReference type="InterPro" id="IPR058154">
    <property type="entry name" value="Bxb1_TTP-like"/>
</dbReference>
<name>A0ABP5CF18_9PSEU</name>
<evidence type="ECO:0008006" key="3">
    <source>
        <dbReference type="Google" id="ProtNLM"/>
    </source>
</evidence>
<dbReference type="Pfam" id="PF25681">
    <property type="entry name" value="Phage_TTP_17"/>
    <property type="match status" value="1"/>
</dbReference>
<protein>
    <recommendedName>
        <fullName evidence="3">Major tail protein</fullName>
    </recommendedName>
</protein>
<evidence type="ECO:0000313" key="2">
    <source>
        <dbReference type="Proteomes" id="UP001501116"/>
    </source>
</evidence>
<dbReference type="EMBL" id="BAAANN010000013">
    <property type="protein sequence ID" value="GAA1961853.1"/>
    <property type="molecule type" value="Genomic_DNA"/>
</dbReference>
<gene>
    <name evidence="1" type="ORF">GCM10009754_36190</name>
</gene>